<protein>
    <submittedName>
        <fullName evidence="1">Uncharacterized protein</fullName>
    </submittedName>
</protein>
<comment type="caution">
    <text evidence="1">The sequence shown here is derived from an EMBL/GenBank/DDBJ whole genome shotgun (WGS) entry which is preliminary data.</text>
</comment>
<dbReference type="EMBL" id="WQNF01000003">
    <property type="protein sequence ID" value="MVT64636.1"/>
    <property type="molecule type" value="Genomic_DNA"/>
</dbReference>
<evidence type="ECO:0000313" key="2">
    <source>
        <dbReference type="Proteomes" id="UP000436468"/>
    </source>
</evidence>
<accession>A0A844SGG7</accession>
<dbReference type="Proteomes" id="UP000436468">
    <property type="component" value="Unassembled WGS sequence"/>
</dbReference>
<organism evidence="1 2">
    <name type="scientific">Bradyrhizobium pachyrhizi</name>
    <dbReference type="NCBI Taxonomy" id="280333"/>
    <lineage>
        <taxon>Bacteria</taxon>
        <taxon>Pseudomonadati</taxon>
        <taxon>Pseudomonadota</taxon>
        <taxon>Alphaproteobacteria</taxon>
        <taxon>Hyphomicrobiales</taxon>
        <taxon>Nitrobacteraceae</taxon>
        <taxon>Bradyrhizobium</taxon>
    </lineage>
</organism>
<dbReference type="RefSeq" id="WP_157341698.1">
    <property type="nucleotide sequence ID" value="NZ_WQNF01000003.1"/>
</dbReference>
<gene>
    <name evidence="1" type="ORF">GPL21_05845</name>
</gene>
<evidence type="ECO:0000313" key="1">
    <source>
        <dbReference type="EMBL" id="MVT64636.1"/>
    </source>
</evidence>
<name>A0A844SGG7_9BRAD</name>
<sequence length="75" mass="8070">MALLVDPSNPAVAETTANRMLVGIRTWGLELHLLNASRASRQFPSLTPPARAYLAAKVHSGLDQTCGRQGQAEEN</sequence>
<dbReference type="AlphaFoldDB" id="A0A844SGG7"/>
<proteinExistence type="predicted"/>
<reference evidence="1 2" key="1">
    <citation type="submission" date="2019-12" db="EMBL/GenBank/DDBJ databases">
        <title>Draft genome sequences Bradyrhizobium cajani AMBPC1010, Bradyrhizobium pachyrhizi AMBPC1040 and Bradyrhizobium yuanmingense ALSPC3051, three plant growth promoting strains isolated from nodules of Cajanus cajan L. in Dominican Republic.</title>
        <authorList>
            <person name="Flores-Felix J.D."/>
            <person name="Araujo J."/>
            <person name="Diaz-Alcantara C."/>
            <person name="Gonzalez-Andres F."/>
            <person name="Velazquez E."/>
        </authorList>
    </citation>
    <scope>NUCLEOTIDE SEQUENCE [LARGE SCALE GENOMIC DNA]</scope>
    <source>
        <strain evidence="1 2">1040</strain>
    </source>
</reference>
<keyword evidence="2" id="KW-1185">Reference proteome</keyword>